<dbReference type="RefSeq" id="WP_309761767.1">
    <property type="nucleotide sequence ID" value="NZ_JAVJAF010000001.1"/>
</dbReference>
<feature type="domain" description="Methyltransferase type 11" evidence="4">
    <location>
        <begin position="41"/>
        <end position="132"/>
    </location>
</feature>
<dbReference type="PANTHER" id="PTHR44942">
    <property type="entry name" value="METHYLTRANSF_11 DOMAIN-CONTAINING PROTEIN"/>
    <property type="match status" value="1"/>
</dbReference>
<sequence length="250" mass="27702">MKAEERFSDRVDAYEKGRPAYPAAVARRLTERLDPDSVVADVGAGTGLLTRDFLAAGYTVHAIEPNGPMREAMEATLADRAGFHAWNGTAEDTGLGERSVDLVVAGQAFHWFDRSRARQEFARILRPGGEVALIWNYRLSDSTPFMAAYEELLLRHGTDYRQVEHRNLRPAELARFFGVQGCQLWVVPNGQRLDRAGLQARVESTSYLPAPGSDGHQALSAALDRLFEAHAAHGEVRFDYDTLVYSGPLT</sequence>
<keyword evidence="3" id="KW-0808">Transferase</keyword>
<accession>A0AAJ2BSC2</accession>
<comment type="similarity">
    <text evidence="1">Belongs to the methyltransferase superfamily.</text>
</comment>
<dbReference type="Pfam" id="PF08241">
    <property type="entry name" value="Methyltransf_11"/>
    <property type="match status" value="1"/>
</dbReference>
<dbReference type="SUPFAM" id="SSF53335">
    <property type="entry name" value="S-adenosyl-L-methionine-dependent methyltransferases"/>
    <property type="match status" value="1"/>
</dbReference>
<dbReference type="Proteomes" id="UP001268036">
    <property type="component" value="Unassembled WGS sequence"/>
</dbReference>
<protein>
    <submittedName>
        <fullName evidence="5">SAM-dependent methyltransferase</fullName>
    </submittedName>
</protein>
<comment type="caution">
    <text evidence="5">The sequence shown here is derived from an EMBL/GenBank/DDBJ whole genome shotgun (WGS) entry which is preliminary data.</text>
</comment>
<dbReference type="EMBL" id="JAVJAF010000001">
    <property type="protein sequence ID" value="MDR6236751.1"/>
    <property type="molecule type" value="Genomic_DNA"/>
</dbReference>
<dbReference type="InterPro" id="IPR013216">
    <property type="entry name" value="Methyltransf_11"/>
</dbReference>
<evidence type="ECO:0000313" key="6">
    <source>
        <dbReference type="Proteomes" id="UP001268036"/>
    </source>
</evidence>
<evidence type="ECO:0000256" key="3">
    <source>
        <dbReference type="ARBA" id="ARBA00022679"/>
    </source>
</evidence>
<reference evidence="5" key="1">
    <citation type="submission" date="2023-08" db="EMBL/GenBank/DDBJ databases">
        <title>Functional and genomic diversity of the sorghum phyllosphere microbiome.</title>
        <authorList>
            <person name="Shade A."/>
        </authorList>
    </citation>
    <scope>NUCLEOTIDE SEQUENCE</scope>
    <source>
        <strain evidence="5">SORGH_AS_0201</strain>
    </source>
</reference>
<dbReference type="Gene3D" id="3.40.50.150">
    <property type="entry name" value="Vaccinia Virus protein VP39"/>
    <property type="match status" value="1"/>
</dbReference>
<dbReference type="GO" id="GO:0008757">
    <property type="term" value="F:S-adenosylmethionine-dependent methyltransferase activity"/>
    <property type="evidence" value="ECO:0007669"/>
    <property type="project" value="InterPro"/>
</dbReference>
<dbReference type="CDD" id="cd02440">
    <property type="entry name" value="AdoMet_MTases"/>
    <property type="match status" value="1"/>
</dbReference>
<evidence type="ECO:0000313" key="5">
    <source>
        <dbReference type="EMBL" id="MDR6236751.1"/>
    </source>
</evidence>
<evidence type="ECO:0000256" key="1">
    <source>
        <dbReference type="ARBA" id="ARBA00008361"/>
    </source>
</evidence>
<organism evidence="5 6">
    <name type="scientific">Pseudomonas oryzihabitans</name>
    <dbReference type="NCBI Taxonomy" id="47885"/>
    <lineage>
        <taxon>Bacteria</taxon>
        <taxon>Pseudomonadati</taxon>
        <taxon>Pseudomonadota</taxon>
        <taxon>Gammaproteobacteria</taxon>
        <taxon>Pseudomonadales</taxon>
        <taxon>Pseudomonadaceae</taxon>
        <taxon>Pseudomonas</taxon>
    </lineage>
</organism>
<evidence type="ECO:0000256" key="2">
    <source>
        <dbReference type="ARBA" id="ARBA00022603"/>
    </source>
</evidence>
<dbReference type="GO" id="GO:0032259">
    <property type="term" value="P:methylation"/>
    <property type="evidence" value="ECO:0007669"/>
    <property type="project" value="UniProtKB-KW"/>
</dbReference>
<keyword evidence="2 5" id="KW-0489">Methyltransferase</keyword>
<name>A0AAJ2BSC2_9PSED</name>
<gene>
    <name evidence="5" type="ORF">QE440_004492</name>
</gene>
<evidence type="ECO:0000259" key="4">
    <source>
        <dbReference type="Pfam" id="PF08241"/>
    </source>
</evidence>
<dbReference type="InterPro" id="IPR051052">
    <property type="entry name" value="Diverse_substrate_MTase"/>
</dbReference>
<dbReference type="AlphaFoldDB" id="A0AAJ2BSC2"/>
<proteinExistence type="inferred from homology"/>
<dbReference type="InterPro" id="IPR029063">
    <property type="entry name" value="SAM-dependent_MTases_sf"/>
</dbReference>
<dbReference type="PANTHER" id="PTHR44942:SF4">
    <property type="entry name" value="METHYLTRANSFERASE TYPE 11 DOMAIN-CONTAINING PROTEIN"/>
    <property type="match status" value="1"/>
</dbReference>